<proteinExistence type="predicted"/>
<evidence type="ECO:0008006" key="3">
    <source>
        <dbReference type="Google" id="ProtNLM"/>
    </source>
</evidence>
<organism evidence="1 2">
    <name type="scientific">Clostridium oceanicum</name>
    <dbReference type="NCBI Taxonomy" id="1543"/>
    <lineage>
        <taxon>Bacteria</taxon>
        <taxon>Bacillati</taxon>
        <taxon>Bacillota</taxon>
        <taxon>Clostridia</taxon>
        <taxon>Eubacteriales</taxon>
        <taxon>Clostridiaceae</taxon>
        <taxon>Clostridium</taxon>
    </lineage>
</organism>
<dbReference type="Proteomes" id="UP001501510">
    <property type="component" value="Unassembled WGS sequence"/>
</dbReference>
<sequence>MKHFKQRITKIADELITYFFSIGATNININIEEKSDHFEILLKCNYCTTNKTKIDRLSKHLQCEKQMEVEEYYWELAGSSDVDNELTLVGMMVDDAKINIEKDSIEIMLYKYK</sequence>
<evidence type="ECO:0000313" key="1">
    <source>
        <dbReference type="EMBL" id="GAA0741697.1"/>
    </source>
</evidence>
<name>A0ABN1JLP3_9CLOT</name>
<protein>
    <recommendedName>
        <fullName evidence="3">Na+-translocating membrane potential-generating system MpsC domain-containing protein</fullName>
    </recommendedName>
</protein>
<accession>A0ABN1JLP3</accession>
<dbReference type="RefSeq" id="WP_343761760.1">
    <property type="nucleotide sequence ID" value="NZ_BAAACG010000010.1"/>
</dbReference>
<dbReference type="EMBL" id="BAAACG010000010">
    <property type="protein sequence ID" value="GAA0741697.1"/>
    <property type="molecule type" value="Genomic_DNA"/>
</dbReference>
<evidence type="ECO:0000313" key="2">
    <source>
        <dbReference type="Proteomes" id="UP001501510"/>
    </source>
</evidence>
<gene>
    <name evidence="1" type="ORF">GCM10008906_23190</name>
</gene>
<keyword evidence="2" id="KW-1185">Reference proteome</keyword>
<comment type="caution">
    <text evidence="1">The sequence shown here is derived from an EMBL/GenBank/DDBJ whole genome shotgun (WGS) entry which is preliminary data.</text>
</comment>
<reference evidence="1 2" key="1">
    <citation type="journal article" date="2019" name="Int. J. Syst. Evol. Microbiol.">
        <title>The Global Catalogue of Microorganisms (GCM) 10K type strain sequencing project: providing services to taxonomists for standard genome sequencing and annotation.</title>
        <authorList>
            <consortium name="The Broad Institute Genomics Platform"/>
            <consortium name="The Broad Institute Genome Sequencing Center for Infectious Disease"/>
            <person name="Wu L."/>
            <person name="Ma J."/>
        </authorList>
    </citation>
    <scope>NUCLEOTIDE SEQUENCE [LARGE SCALE GENOMIC DNA]</scope>
    <source>
        <strain evidence="1 2">JCM 1407</strain>
    </source>
</reference>